<evidence type="ECO:0000256" key="4">
    <source>
        <dbReference type="SAM" id="MobiDB-lite"/>
    </source>
</evidence>
<feature type="domain" description="Chorein N-terminal" evidence="5">
    <location>
        <begin position="1"/>
        <end position="410"/>
    </location>
</feature>
<dbReference type="GO" id="GO:0045053">
    <property type="term" value="P:protein retention in Golgi apparatus"/>
    <property type="evidence" value="ECO:0007669"/>
    <property type="project" value="TreeGrafter"/>
</dbReference>
<gene>
    <name evidence="9" type="ORF">NADFUDRAFT_80833</name>
</gene>
<keyword evidence="2" id="KW-0813">Transport</keyword>
<dbReference type="Pfam" id="PF25037">
    <property type="entry name" value="VPS13_C"/>
    <property type="match status" value="1"/>
</dbReference>
<evidence type="ECO:0000313" key="10">
    <source>
        <dbReference type="Proteomes" id="UP000095009"/>
    </source>
</evidence>
<evidence type="ECO:0008006" key="11">
    <source>
        <dbReference type="Google" id="ProtNLM"/>
    </source>
</evidence>
<feature type="compositionally biased region" description="Low complexity" evidence="4">
    <location>
        <begin position="1041"/>
        <end position="1059"/>
    </location>
</feature>
<accession>A0A1E3PCV6</accession>
<dbReference type="InterPro" id="IPR056748">
    <property type="entry name" value="VPS13-like_C"/>
</dbReference>
<feature type="domain" description="Vacuolar protein sorting-associated protein 13 VPS13 adaptor binding" evidence="7">
    <location>
        <begin position="2176"/>
        <end position="2745"/>
    </location>
</feature>
<dbReference type="Pfam" id="PF25036">
    <property type="entry name" value="VPS13_VAB"/>
    <property type="match status" value="1"/>
</dbReference>
<evidence type="ECO:0000256" key="2">
    <source>
        <dbReference type="ARBA" id="ARBA00022448"/>
    </source>
</evidence>
<feature type="domain" description="Intermembrane lipid transfer protein VPS13-like C-terminal" evidence="8">
    <location>
        <begin position="3273"/>
        <end position="3378"/>
    </location>
</feature>
<feature type="domain" description="VPS13-like middle region" evidence="6">
    <location>
        <begin position="1275"/>
        <end position="2107"/>
    </location>
</feature>
<dbReference type="InterPro" id="IPR009543">
    <property type="entry name" value="VPS13_VAB"/>
</dbReference>
<evidence type="ECO:0000259" key="8">
    <source>
        <dbReference type="Pfam" id="PF25037"/>
    </source>
</evidence>
<keyword evidence="3" id="KW-0445">Lipid transport</keyword>
<comment type="similarity">
    <text evidence="1">Belongs to the VPS13 family.</text>
</comment>
<feature type="region of interest" description="Disordered" evidence="4">
    <location>
        <begin position="1032"/>
        <end position="1059"/>
    </location>
</feature>
<reference evidence="9 10" key="1">
    <citation type="journal article" date="2016" name="Proc. Natl. Acad. Sci. U.S.A.">
        <title>Comparative genomics of biotechnologically important yeasts.</title>
        <authorList>
            <person name="Riley R."/>
            <person name="Haridas S."/>
            <person name="Wolfe K.H."/>
            <person name="Lopes M.R."/>
            <person name="Hittinger C.T."/>
            <person name="Goeker M."/>
            <person name="Salamov A.A."/>
            <person name="Wisecaver J.H."/>
            <person name="Long T.M."/>
            <person name="Calvey C.H."/>
            <person name="Aerts A.L."/>
            <person name="Barry K.W."/>
            <person name="Choi C."/>
            <person name="Clum A."/>
            <person name="Coughlan A.Y."/>
            <person name="Deshpande S."/>
            <person name="Douglass A.P."/>
            <person name="Hanson S.J."/>
            <person name="Klenk H.-P."/>
            <person name="LaButti K.M."/>
            <person name="Lapidus A."/>
            <person name="Lindquist E.A."/>
            <person name="Lipzen A.M."/>
            <person name="Meier-Kolthoff J.P."/>
            <person name="Ohm R.A."/>
            <person name="Otillar R.P."/>
            <person name="Pangilinan J.L."/>
            <person name="Peng Y."/>
            <person name="Rokas A."/>
            <person name="Rosa C.A."/>
            <person name="Scheuner C."/>
            <person name="Sibirny A.A."/>
            <person name="Slot J.C."/>
            <person name="Stielow J.B."/>
            <person name="Sun H."/>
            <person name="Kurtzman C.P."/>
            <person name="Blackwell M."/>
            <person name="Grigoriev I.V."/>
            <person name="Jeffries T.W."/>
        </authorList>
    </citation>
    <scope>NUCLEOTIDE SEQUENCE [LARGE SCALE GENOMIC DNA]</scope>
    <source>
        <strain evidence="9 10">DSM 6958</strain>
    </source>
</reference>
<evidence type="ECO:0000256" key="1">
    <source>
        <dbReference type="ARBA" id="ARBA00006545"/>
    </source>
</evidence>
<feature type="domain" description="Chorein N-terminal" evidence="5">
    <location>
        <begin position="447"/>
        <end position="1257"/>
    </location>
</feature>
<dbReference type="Pfam" id="PF12624">
    <property type="entry name" value="VPS13_N"/>
    <property type="match status" value="2"/>
</dbReference>
<sequence length="3404" mass="382710">MLESLIASLLNRVLGSYVNNFDPQQLNIGIWSGDVKLRNLDLKREALDKFDLPIDIIQGHLGQLTLQIPWSNLKGKPVKVIIEDCYLLAEPKSVKDYNEKEEQSRAMQVKSEKLESMELIEKNLGHQMGGSRRENGESNLSPEEIKKNQSFTESLVNKIVDNVQITIKNIHVRYEDSVEVFNEKHPFSIGLTLQELSAVSTNSDWQSAFITNSSSLTYKLVTLDSLAIYWITDSESIKSNDYDIIMKNFKNLIISKFDKNNKSPVKDDEGLQYILRPITGSGKVMLNKAGVTDGQPRVRAQLSFDEIGFVLDEYQYRDILWTVEQFQIYAKSHHFRKFRPKHSVKEDPKAWIKYAGQAVLNEIHEKNKVWSWDFIKQRRDNRLRYIELYTRKFLGVNPIIFKSDKKEKEMQTESTSLTEKDDNEDNSSLSKLASVIEGKNNAVDSEQTELSELEKNEFVDLEMLLSFEDLWFYRTLAKTRTRREFAKNPALKKHLRSEKQKEKIAQEKKQKKDAGWMSWVWGAKKESTGDNTMLDDDDDTDSVEMTDEQRQELYDAIEWDERAAINESIDVPRDRVMMEFSASLRVGGFCLRRNPKDLDRRCDIANVSFKGFRSTVFTRPDSFLACIGLKELSVYDGTDGTLYKNIVSVKDNVNSHYNEADKDHDSDHSDDYLDDAVSIDGVDDPYTMLDDTSDSSSDFGATSKTDDNDFFWLSFESNPLNNSADSMLYAKMKSMNIIYNPKFLQEIIKFFQPPTTDLETFGAIMNAAGDAMEGLTTQTRIGLEYALNEHKTINLKLDLQAPLIVVPVDVSDYASPCAIIDAGHISVSSNLVDKTHIDDFKNKSSKDFSDKDWEEWQSLMYDKFNLQLVDTQILVGPNVQQTLAVLRDNSLQESNKFHILNRISLIFLLEISILPQAINLSKFKISGQLPQLKTSISDIKYKVMMQLIDVFVSGLDSDNLDALKEAGTAALADSVNSSKVPRSVGPSIIPDGNNKPFEFRDMKTSDVNNNAFLEHLRKLNIEFSDTESVNEDDSASELSRVTSTTTVNTTTSMLPHSASSASSPAAVAAAANLAQASKQKMFEFNFRADEVKLSLFKCVNDNTFEEEALVDIKLEGFQMGFYTRLLDMHGDIVLSKLEIEDYIQTESPAEFRKLLTSNYSSLDEEKSDEDLVKVQFTRTKRNVESKSEDTPEIYDMDINVFMSALKLVVTQKSILSILDFIITTFTTPEKMLEVTSSTTPEGHLISSDSLETVDNSPAKIDVNVSLKTIKVILNDDGIRLATLKLDRANVGVFLVEDKMKIHAHLGDVTIRDDVNEGSSRDSVLRQLVSIEGDELFDLKYETFPASDIVNKNLDYNSSLYLRSGSIKVNFIEEPFKRILRYLSKFAKMKAIYDSARVATLNQTQIEDAVKMKLDILIKTPILVFPKLAATSSSAAPGDQIDSISCDLVTANLGEIFIKNNFITVETPEGNNDSSSSDIPMINSMQAGIRSMRLTSDFYFDNDIKQSLEMIDNLDLLFDISYLEPYPGMTRPSTIISASLSEAKLRLTELQFKYLLALTESVPAVFSDISVDTDQDALELDRIEIELNKGKELPETLKPIVPISSSFSSASSSTTNVSEMDRPTFGVDQMDFSFHLNSITLSLYVHTEGILADELESKSLTNISLNDTGAKLKILENSDMESEIHTSSFTIHDCRKLKNNKFTEIIPPNKHGEYQFMGQVSIKRDENKPTVRQLAAVVTVDTPQVILALDYLADVKAFVAYGFSDGAKEEEHSDDDEDDIESALNAIPEDATEDTGTIMSIVSASEHSKEDILKISVHANIVDASIILVGNPENEKSDALVLKMRQCVLSYQETSTLSVNKVGMFLCQMHEFEKNRLRVLDDFSMSVVYDAISSDPQNFLSKIKVSVEPLILRLSIREVMQALNMVQKFSDSSSTSGVVQIKDGNDSDQKTPKYSRFAQERSTVRRRLKSVGGGFMSGASSMSRRRSSINTSSALAASNQKILVRGEKLNAEFEGFRFVVIGIDHELPILDINIKSFITEVNNWSSNLIVDTGFQAYINVFNYRKSAWEPFIEPWNLGVHISKDARSDSLSVNVFSRELMELTVTSQTIGLLSKATEFFSNEDAPLNLRPEELEAPYRILNQTGYDIQVWIDEKSNHLGPSTTEIADGHSIPWRFHDWKELRENLNTDNTKSLLGIKLLNSPYSPISAVSATNEGESLFLLKPKSEVVYHRLVVDVKLGLDNVKSITIRSGLNIVNKTKLSVDISLDGLESSSENLWKIPPGGSYAIPIKYAYDTPVLIRPEGDLGFKWSSEKIVWKNLLKSSRSIGCENGFDPNDGTQFYFQAAGEFQENEPLAQVYPHMNIILSAPIEIENLLPFDMSYRIYDKSTKKDWVNFLRKGDQSPVHVVMLSHLLMLCVQPKDSGYSRTDFAIINAPSDGFKREKSFITKSSQPDKEKLQLKLHYTPLPGGAYRVSIFSPYLILNKTGLNIQVKSKYGGITTSKVSSGESDATLRKAVPKMFSFHNDDGANRASIKIGDSEFSQPVSFDAVGSVADVAISSSKNTEMNIGVAVTEGEGKYKLTKVVTLTPRYILRNNLDEDLQIRHIGLSTPVVVGSKQLQPIHFLKKNVEKQLTFSYTGSKYQWSAPFNITEFGRIYVKLLKPDEGYSLLLVHVLLEQATVFLHVEKSNEWPYSIRNFTKFDFVFYQENPYVDANGNHLDQHPTFNPLYYKIPAKSVMRYSWDYPAAPVKELIIAANKRTRHIQLAEIGNLKPLKLPATESSRGGIVDINVVADGPTQTLVLSDYDPEISLYKLKANATSSKVSLNDGFDVDERDSDIQTSVAVKLEGIGISLINHRLQELCYITLRGFEMKYNESDLYQTVSIKLKWIQIDNQLFGGVFPIILFPSVVPKSGKEMENHPTFSTSVTRVKDDSHGVLYIKYFTVLLQELTVEMDEDFIFALIDFTKASGATWVEDKNHVDSLCDQELPLIEPTKNNDGLDIYFETIHIQPTQMNLSFVRTEHVNAEDATSTQGQNTLMFFLNILTMAIGNINDAPVRLNALIMENVRTPLPVLAQAVSTHYSQDFFNQIHLILGSADFLGNPVGLFNNLSSGFMDIFYEPYQGFIMNDRPQELGISLAKGGVSFVQKSVFSISDSISKVTGSISKGLSVATMDKSYQDRRRMQRSRNKPAHALYGFSQGANSFFESIASGVTGIASAPVEGAVKEGASGFFKGVGKGLLGLPTKTAIGFFDLATNVSEGIKNTAVVFNNETIDKLRPARYISYDGIVRPYSQREAMGQTKLKELNEGAFFNETYLAHVELSDSSKGVMLSFKRIMLFSYETMRSEWEVKLCDLHTVTMERTGISLILRGNIPGPFIPISETSVRRYFYSKICVAVNEWNMKYEANI</sequence>
<dbReference type="GO" id="GO:0007005">
    <property type="term" value="P:mitochondrion organization"/>
    <property type="evidence" value="ECO:0007669"/>
    <property type="project" value="TreeGrafter"/>
</dbReference>
<evidence type="ECO:0000313" key="9">
    <source>
        <dbReference type="EMBL" id="ODQ63120.1"/>
    </source>
</evidence>
<dbReference type="InterPro" id="IPR026847">
    <property type="entry name" value="VPS13"/>
</dbReference>
<dbReference type="EMBL" id="KV454416">
    <property type="protein sequence ID" value="ODQ63120.1"/>
    <property type="molecule type" value="Genomic_DNA"/>
</dbReference>
<dbReference type="STRING" id="857566.A0A1E3PCV6"/>
<evidence type="ECO:0000259" key="5">
    <source>
        <dbReference type="Pfam" id="PF12624"/>
    </source>
</evidence>
<evidence type="ECO:0000259" key="7">
    <source>
        <dbReference type="Pfam" id="PF25036"/>
    </source>
</evidence>
<dbReference type="GO" id="GO:0045324">
    <property type="term" value="P:late endosome to vacuole transport"/>
    <property type="evidence" value="ECO:0007669"/>
    <property type="project" value="TreeGrafter"/>
</dbReference>
<proteinExistence type="inferred from homology"/>
<dbReference type="InterPro" id="IPR056747">
    <property type="entry name" value="VPS13-like_M"/>
</dbReference>
<protein>
    <recommendedName>
        <fullName evidence="11">Vacuolar protein sorting-associated protein</fullName>
    </recommendedName>
</protein>
<dbReference type="Proteomes" id="UP000095009">
    <property type="component" value="Unassembled WGS sequence"/>
</dbReference>
<dbReference type="PANTHER" id="PTHR16166">
    <property type="entry name" value="VACUOLAR PROTEIN SORTING-ASSOCIATED PROTEIN VPS13"/>
    <property type="match status" value="1"/>
</dbReference>
<dbReference type="PANTHER" id="PTHR16166:SF93">
    <property type="entry name" value="INTERMEMBRANE LIPID TRANSFER PROTEIN VPS13"/>
    <property type="match status" value="1"/>
</dbReference>
<dbReference type="OrthoDB" id="428159at2759"/>
<organism evidence="9 10">
    <name type="scientific">Nadsonia fulvescens var. elongata DSM 6958</name>
    <dbReference type="NCBI Taxonomy" id="857566"/>
    <lineage>
        <taxon>Eukaryota</taxon>
        <taxon>Fungi</taxon>
        <taxon>Dikarya</taxon>
        <taxon>Ascomycota</taxon>
        <taxon>Saccharomycotina</taxon>
        <taxon>Dipodascomycetes</taxon>
        <taxon>Dipodascales</taxon>
        <taxon>Dipodascales incertae sedis</taxon>
        <taxon>Nadsonia</taxon>
    </lineage>
</organism>
<dbReference type="GO" id="GO:0006869">
    <property type="term" value="P:lipid transport"/>
    <property type="evidence" value="ECO:0007669"/>
    <property type="project" value="UniProtKB-KW"/>
</dbReference>
<dbReference type="GO" id="GO:0006623">
    <property type="term" value="P:protein targeting to vacuole"/>
    <property type="evidence" value="ECO:0007669"/>
    <property type="project" value="TreeGrafter"/>
</dbReference>
<keyword evidence="10" id="KW-1185">Reference proteome</keyword>
<dbReference type="Pfam" id="PF25033">
    <property type="entry name" value="VPS13_M"/>
    <property type="match status" value="1"/>
</dbReference>
<evidence type="ECO:0000256" key="3">
    <source>
        <dbReference type="ARBA" id="ARBA00023055"/>
    </source>
</evidence>
<dbReference type="InterPro" id="IPR026854">
    <property type="entry name" value="VPS13_N"/>
</dbReference>
<name>A0A1E3PCV6_9ASCO</name>
<evidence type="ECO:0000259" key="6">
    <source>
        <dbReference type="Pfam" id="PF25033"/>
    </source>
</evidence>